<feature type="binding site" evidence="10">
    <location>
        <position position="203"/>
    </location>
    <ligand>
        <name>UDP-N-acetyl-alpha-D-glucosamine</name>
        <dbReference type="ChEBI" id="CHEBI:57705"/>
    </ligand>
</feature>
<dbReference type="PANTHER" id="PTHR21015">
    <property type="entry name" value="UDP-N-ACETYLGLUCOSAMINE--N-ACETYLMURAMYL-(PENTAPEPTIDE) PYROPHOSPHORYL-UNDECAPRENOL N-ACETYLGLUCOSAMINE TRANSFERASE 1"/>
    <property type="match status" value="1"/>
</dbReference>
<dbReference type="HAMAP" id="MF_00033">
    <property type="entry name" value="MurG"/>
    <property type="match status" value="1"/>
</dbReference>
<evidence type="ECO:0000256" key="9">
    <source>
        <dbReference type="ARBA" id="ARBA00023316"/>
    </source>
</evidence>
<reference evidence="13 14" key="1">
    <citation type="submission" date="2014-05" db="EMBL/GenBank/DDBJ databases">
        <title>De novo Genome Sequence of Spirocheata sp.</title>
        <authorList>
            <person name="Shivani Y."/>
            <person name="Subhash Y."/>
            <person name="Tushar L."/>
            <person name="Sasikala C."/>
            <person name="Ramana C.V."/>
        </authorList>
    </citation>
    <scope>NUCLEOTIDE SEQUENCE [LARGE SCALE GENOMIC DNA]</scope>
    <source>
        <strain evidence="13 14">JC230</strain>
    </source>
</reference>
<keyword evidence="3 10" id="KW-0328">Glycosyltransferase</keyword>
<dbReference type="GO" id="GO:0050511">
    <property type="term" value="F:undecaprenyldiphospho-muramoylpentapeptide beta-N-acetylglucosaminyltransferase activity"/>
    <property type="evidence" value="ECO:0007669"/>
    <property type="project" value="UniProtKB-UniRule"/>
</dbReference>
<proteinExistence type="inferred from homology"/>
<gene>
    <name evidence="10" type="primary">murG</name>
    <name evidence="13" type="ORF">DC28_14160</name>
</gene>
<feature type="binding site" evidence="10">
    <location>
        <position position="172"/>
    </location>
    <ligand>
        <name>UDP-N-acetyl-alpha-D-glucosamine</name>
        <dbReference type="ChEBI" id="CHEBI:57705"/>
    </ligand>
</feature>
<dbReference type="GO" id="GO:0051301">
    <property type="term" value="P:cell division"/>
    <property type="evidence" value="ECO:0007669"/>
    <property type="project" value="UniProtKB-KW"/>
</dbReference>
<evidence type="ECO:0000256" key="4">
    <source>
        <dbReference type="ARBA" id="ARBA00022679"/>
    </source>
</evidence>
<comment type="similarity">
    <text evidence="10">Belongs to the glycosyltransferase 28 family. MurG subfamily.</text>
</comment>
<dbReference type="PANTHER" id="PTHR21015:SF27">
    <property type="entry name" value="UDP-N-ACETYLGLUCOSAMINE--N-ACETYLMURAMYL-(PENTAPEPTIDE) PYROPHOSPHORYL-UNDECAPRENOL N-ACETYLGLUCOSAMINE TRANSFERASE"/>
    <property type="match status" value="1"/>
</dbReference>
<dbReference type="GO" id="GO:0008360">
    <property type="term" value="P:regulation of cell shape"/>
    <property type="evidence" value="ECO:0007669"/>
    <property type="project" value="UniProtKB-KW"/>
</dbReference>
<dbReference type="eggNOG" id="COG0707">
    <property type="taxonomic scope" value="Bacteria"/>
</dbReference>
<keyword evidence="5 10" id="KW-0133">Cell shape</keyword>
<dbReference type="EC" id="2.4.1.227" evidence="10"/>
<dbReference type="InterPro" id="IPR004276">
    <property type="entry name" value="GlycoTrans_28_N"/>
</dbReference>
<evidence type="ECO:0000256" key="2">
    <source>
        <dbReference type="ARBA" id="ARBA00022618"/>
    </source>
</evidence>
<dbReference type="GO" id="GO:0071555">
    <property type="term" value="P:cell wall organization"/>
    <property type="evidence" value="ECO:0007669"/>
    <property type="project" value="UniProtKB-KW"/>
</dbReference>
<evidence type="ECO:0000259" key="12">
    <source>
        <dbReference type="Pfam" id="PF04101"/>
    </source>
</evidence>
<feature type="domain" description="Glycosyl transferase family 28 C-terminal" evidence="12">
    <location>
        <begin position="196"/>
        <end position="341"/>
    </location>
</feature>
<accession>A0A098QSB0</accession>
<dbReference type="CDD" id="cd03785">
    <property type="entry name" value="GT28_MurG"/>
    <property type="match status" value="1"/>
</dbReference>
<evidence type="ECO:0000259" key="11">
    <source>
        <dbReference type="Pfam" id="PF03033"/>
    </source>
</evidence>
<dbReference type="AlphaFoldDB" id="A0A098QSB0"/>
<name>A0A098QSB0_9SPIO</name>
<comment type="caution">
    <text evidence="13">The sequence shown here is derived from an EMBL/GenBank/DDBJ whole genome shotgun (WGS) entry which is preliminary data.</text>
</comment>
<evidence type="ECO:0000313" key="14">
    <source>
        <dbReference type="Proteomes" id="UP000029692"/>
    </source>
</evidence>
<dbReference type="Proteomes" id="UP000029692">
    <property type="component" value="Unassembled WGS sequence"/>
</dbReference>
<dbReference type="InterPro" id="IPR006009">
    <property type="entry name" value="GlcNAc_MurG"/>
</dbReference>
<comment type="catalytic activity">
    <reaction evidence="10">
        <text>di-trans,octa-cis-undecaprenyl diphospho-N-acetyl-alpha-D-muramoyl-L-alanyl-D-glutamyl-meso-2,6-diaminopimeloyl-D-alanyl-D-alanine + UDP-N-acetyl-alpha-D-glucosamine = di-trans,octa-cis-undecaprenyl diphospho-[N-acetyl-alpha-D-glucosaminyl-(1-&gt;4)]-N-acetyl-alpha-D-muramoyl-L-alanyl-D-glutamyl-meso-2,6-diaminopimeloyl-D-alanyl-D-alanine + UDP + H(+)</text>
        <dbReference type="Rhea" id="RHEA:31227"/>
        <dbReference type="ChEBI" id="CHEBI:15378"/>
        <dbReference type="ChEBI" id="CHEBI:57705"/>
        <dbReference type="ChEBI" id="CHEBI:58223"/>
        <dbReference type="ChEBI" id="CHEBI:61387"/>
        <dbReference type="ChEBI" id="CHEBI:61388"/>
        <dbReference type="EC" id="2.4.1.227"/>
    </reaction>
</comment>
<dbReference type="STRING" id="1480694.DC28_14160"/>
<dbReference type="InterPro" id="IPR007235">
    <property type="entry name" value="Glyco_trans_28_C"/>
</dbReference>
<sequence>MEQRIVFTGGGTGGHVYPGLAVAWALRRSWSGRITWVGSRRGIEAEIVGSSGIDGLEFRHIPSGKLRRYLSFQNFIDIFKILGGFVHCMIDFLKDPPAAIFSKGGYVTVPPVWAAGLLKIPVISHESDLDPGLATRLNMKKSSAIFVAYKDSIQYFPDSIKPRVHVSGNPIREDLFRGDPREGRSLFPGIREGVPVVVVLGGSLGAVQVNNLVQENLPRLRGKAVIIHQYGKQWQPPGEEPGFYYPRDFIGPEMKHVLAMADLAVARAGAGTLWELGVLTIPGILIPLTAGSRGDQIRNARIFEQTGAYQVMMDPEAEEFGTALESLIANRQKREEMASHADALPRDAAGIIADRIMTIIQQSG</sequence>
<comment type="pathway">
    <text evidence="10">Cell wall biogenesis; peptidoglycan biosynthesis.</text>
</comment>
<comment type="caution">
    <text evidence="10">Lacks conserved residue(s) required for the propagation of feature annotation.</text>
</comment>
<dbReference type="GO" id="GO:0051991">
    <property type="term" value="F:UDP-N-acetyl-D-glucosamine:N-acetylmuramoyl-L-alanyl-D-glutamyl-meso-2,6-diaminopimelyl-D-alanyl-D-alanine-diphosphoundecaprenol 4-beta-N-acetylglucosaminlytransferase activity"/>
    <property type="evidence" value="ECO:0007669"/>
    <property type="project" value="RHEA"/>
</dbReference>
<protein>
    <recommendedName>
        <fullName evidence="10">UDP-N-acetylglucosamine--N-acetylmuramyl-(pentapeptide) pyrophosphoryl-undecaprenol N-acetylglucosamine transferase</fullName>
        <ecNumber evidence="10">2.4.1.227</ecNumber>
    </recommendedName>
    <alternativeName>
        <fullName evidence="10">Undecaprenyl-PP-MurNAc-pentapeptide-UDPGlcNAc GlcNAc transferase</fullName>
    </alternativeName>
</protein>
<evidence type="ECO:0000256" key="3">
    <source>
        <dbReference type="ARBA" id="ARBA00022676"/>
    </source>
</evidence>
<feature type="binding site" evidence="10">
    <location>
        <position position="296"/>
    </location>
    <ligand>
        <name>UDP-N-acetyl-alpha-D-glucosamine</name>
        <dbReference type="ChEBI" id="CHEBI:57705"/>
    </ligand>
</feature>
<dbReference type="GO" id="GO:0009252">
    <property type="term" value="P:peptidoglycan biosynthetic process"/>
    <property type="evidence" value="ECO:0007669"/>
    <property type="project" value="UniProtKB-UniRule"/>
</dbReference>
<dbReference type="UniPathway" id="UPA00219"/>
<keyword evidence="6 10" id="KW-0573">Peptidoglycan synthesis</keyword>
<keyword evidence="8 10" id="KW-0131">Cell cycle</keyword>
<evidence type="ECO:0000256" key="10">
    <source>
        <dbReference type="HAMAP-Rule" id="MF_00033"/>
    </source>
</evidence>
<dbReference type="GO" id="GO:0005975">
    <property type="term" value="P:carbohydrate metabolic process"/>
    <property type="evidence" value="ECO:0007669"/>
    <property type="project" value="InterPro"/>
</dbReference>
<dbReference type="EMBL" id="JNUP01000072">
    <property type="protein sequence ID" value="KGE70654.1"/>
    <property type="molecule type" value="Genomic_DNA"/>
</dbReference>
<evidence type="ECO:0000313" key="13">
    <source>
        <dbReference type="EMBL" id="KGE70654.1"/>
    </source>
</evidence>
<feature type="binding site" evidence="10">
    <location>
        <begin position="12"/>
        <end position="14"/>
    </location>
    <ligand>
        <name>UDP-N-acetyl-alpha-D-glucosamine</name>
        <dbReference type="ChEBI" id="CHEBI:57705"/>
    </ligand>
</feature>
<keyword evidence="1 10" id="KW-1003">Cell membrane</keyword>
<dbReference type="GO" id="GO:0005886">
    <property type="term" value="C:plasma membrane"/>
    <property type="evidence" value="ECO:0007669"/>
    <property type="project" value="UniProtKB-SubCell"/>
</dbReference>
<organism evidence="13 14">
    <name type="scientific">Spirochaeta lutea</name>
    <dbReference type="NCBI Taxonomy" id="1480694"/>
    <lineage>
        <taxon>Bacteria</taxon>
        <taxon>Pseudomonadati</taxon>
        <taxon>Spirochaetota</taxon>
        <taxon>Spirochaetia</taxon>
        <taxon>Spirochaetales</taxon>
        <taxon>Spirochaetaceae</taxon>
        <taxon>Spirochaeta</taxon>
    </lineage>
</organism>
<keyword evidence="2 10" id="KW-0132">Cell division</keyword>
<evidence type="ECO:0000256" key="1">
    <source>
        <dbReference type="ARBA" id="ARBA00022475"/>
    </source>
</evidence>
<keyword evidence="4 10" id="KW-0808">Transferase</keyword>
<comment type="function">
    <text evidence="10">Cell wall formation. Catalyzes the transfer of a GlcNAc subunit on undecaprenyl-pyrophosphoryl-MurNAc-pentapeptide (lipid intermediate I) to form undecaprenyl-pyrophosphoryl-MurNAc-(pentapeptide)GlcNAc (lipid intermediate II).</text>
</comment>
<dbReference type="Pfam" id="PF03033">
    <property type="entry name" value="Glyco_transf_28"/>
    <property type="match status" value="1"/>
</dbReference>
<feature type="domain" description="Glycosyltransferase family 28 N-terminal" evidence="11">
    <location>
        <begin position="5"/>
        <end position="146"/>
    </location>
</feature>
<comment type="subcellular location">
    <subcellularLocation>
        <location evidence="10">Cell membrane</location>
        <topology evidence="10">Peripheral membrane protein</topology>
        <orientation evidence="10">Cytoplasmic side</orientation>
    </subcellularLocation>
</comment>
<evidence type="ECO:0000256" key="8">
    <source>
        <dbReference type="ARBA" id="ARBA00023306"/>
    </source>
</evidence>
<keyword evidence="14" id="KW-1185">Reference proteome</keyword>
<keyword evidence="7 10" id="KW-0472">Membrane</keyword>
<evidence type="ECO:0000256" key="5">
    <source>
        <dbReference type="ARBA" id="ARBA00022960"/>
    </source>
</evidence>
<evidence type="ECO:0000256" key="7">
    <source>
        <dbReference type="ARBA" id="ARBA00023136"/>
    </source>
</evidence>
<keyword evidence="9 10" id="KW-0961">Cell wall biogenesis/degradation</keyword>
<dbReference type="Pfam" id="PF04101">
    <property type="entry name" value="Glyco_tran_28_C"/>
    <property type="match status" value="1"/>
</dbReference>
<dbReference type="Gene3D" id="3.40.50.2000">
    <property type="entry name" value="Glycogen Phosphorylase B"/>
    <property type="match status" value="2"/>
</dbReference>
<evidence type="ECO:0000256" key="6">
    <source>
        <dbReference type="ARBA" id="ARBA00022984"/>
    </source>
</evidence>
<dbReference type="SUPFAM" id="SSF53756">
    <property type="entry name" value="UDP-Glycosyltransferase/glycogen phosphorylase"/>
    <property type="match status" value="1"/>
</dbReference>